<feature type="domain" description="Xylose isomerase-like TIM barrel" evidence="1">
    <location>
        <begin position="60"/>
        <end position="277"/>
    </location>
</feature>
<dbReference type="SUPFAM" id="SSF51658">
    <property type="entry name" value="Xylose isomerase-like"/>
    <property type="match status" value="1"/>
</dbReference>
<name>A0A4U1CS12_9SPHI</name>
<dbReference type="GO" id="GO:0016853">
    <property type="term" value="F:isomerase activity"/>
    <property type="evidence" value="ECO:0007669"/>
    <property type="project" value="UniProtKB-KW"/>
</dbReference>
<keyword evidence="3" id="KW-1185">Reference proteome</keyword>
<gene>
    <name evidence="2" type="ORF">FA048_11985</name>
</gene>
<dbReference type="InterPro" id="IPR050312">
    <property type="entry name" value="IolE/XylAMocC-like"/>
</dbReference>
<comment type="caution">
    <text evidence="2">The sequence shown here is derived from an EMBL/GenBank/DDBJ whole genome shotgun (WGS) entry which is preliminary data.</text>
</comment>
<sequence length="287" mass="31697">MNAKAFITLAIVSAVVLLGFQSQQKTYLQLGIIASLERDSLVHAAGFKLNGGSVNALISPSLTEEKFRQNIERIKAAKCKIYLCNVLFPGKMKIAGPDVNEKNVLAYADSVFLRAAQAGVELLVLGSGTSRRIPEGYNVQKAELDFVALCKKLAVLAQKHKIKIAIENLQSKETNFLTSLKATAEVVKLVNHPNFGLNADIYHMRCEGELPQSIVDAKKLLIHCEIAETEKRTLPGVQGDDFRPYLRALKEANYKGPLFIEAGFTKPSDAEISFKFLTKQINEVFMK</sequence>
<dbReference type="Proteomes" id="UP000309488">
    <property type="component" value="Unassembled WGS sequence"/>
</dbReference>
<accession>A0A4U1CS12</accession>
<proteinExistence type="predicted"/>
<organism evidence="2 3">
    <name type="scientific">Pedobacter polaris</name>
    <dbReference type="NCBI Taxonomy" id="2571273"/>
    <lineage>
        <taxon>Bacteria</taxon>
        <taxon>Pseudomonadati</taxon>
        <taxon>Bacteroidota</taxon>
        <taxon>Sphingobacteriia</taxon>
        <taxon>Sphingobacteriales</taxon>
        <taxon>Sphingobacteriaceae</taxon>
        <taxon>Pedobacter</taxon>
    </lineage>
</organism>
<dbReference type="InterPro" id="IPR013022">
    <property type="entry name" value="Xyl_isomerase-like_TIM-brl"/>
</dbReference>
<evidence type="ECO:0000313" key="2">
    <source>
        <dbReference type="EMBL" id="TKC10881.1"/>
    </source>
</evidence>
<reference evidence="2 3" key="1">
    <citation type="submission" date="2019-04" db="EMBL/GenBank/DDBJ databases">
        <title>Pedobacter sp. RP-3-22 sp. nov., isolated from Arctic soil.</title>
        <authorList>
            <person name="Dahal R.H."/>
            <person name="Kim D.-U."/>
        </authorList>
    </citation>
    <scope>NUCLEOTIDE SEQUENCE [LARGE SCALE GENOMIC DNA]</scope>
    <source>
        <strain evidence="2 3">RP-3-22</strain>
    </source>
</reference>
<keyword evidence="2" id="KW-0413">Isomerase</keyword>
<dbReference type="OrthoDB" id="9814946at2"/>
<evidence type="ECO:0000313" key="3">
    <source>
        <dbReference type="Proteomes" id="UP000309488"/>
    </source>
</evidence>
<dbReference type="Gene3D" id="3.20.20.150">
    <property type="entry name" value="Divalent-metal-dependent TIM barrel enzymes"/>
    <property type="match status" value="1"/>
</dbReference>
<dbReference type="Pfam" id="PF01261">
    <property type="entry name" value="AP_endonuc_2"/>
    <property type="match status" value="1"/>
</dbReference>
<protein>
    <submittedName>
        <fullName evidence="2">Sugar phosphate isomerase/epimerase</fullName>
    </submittedName>
</protein>
<dbReference type="InterPro" id="IPR036237">
    <property type="entry name" value="Xyl_isomerase-like_sf"/>
</dbReference>
<dbReference type="AlphaFoldDB" id="A0A4U1CS12"/>
<dbReference type="PANTHER" id="PTHR12110">
    <property type="entry name" value="HYDROXYPYRUVATE ISOMERASE"/>
    <property type="match status" value="1"/>
</dbReference>
<evidence type="ECO:0000259" key="1">
    <source>
        <dbReference type="Pfam" id="PF01261"/>
    </source>
</evidence>
<dbReference type="RefSeq" id="WP_136841164.1">
    <property type="nucleotide sequence ID" value="NZ_SWBR01000002.1"/>
</dbReference>
<dbReference type="EMBL" id="SWBR01000002">
    <property type="protein sequence ID" value="TKC10881.1"/>
    <property type="molecule type" value="Genomic_DNA"/>
</dbReference>